<keyword evidence="2" id="KW-0004">4Fe-4S</keyword>
<dbReference type="InterPro" id="IPR017900">
    <property type="entry name" value="4Fe4S_Fe_S_CS"/>
</dbReference>
<reference evidence="9 10" key="1">
    <citation type="submission" date="2014-12" db="EMBL/GenBank/DDBJ databases">
        <title>Mercury Reductase activity and rhizosphere competence traits in the genome of root associated Photobacterium halotolerans MELD1.</title>
        <authorList>
            <person name="Mathew D.C."/>
            <person name="Huang C.-C."/>
        </authorList>
    </citation>
    <scope>NUCLEOTIDE SEQUENCE [LARGE SCALE GENOMIC DNA]</scope>
    <source>
        <strain evidence="9 10">MELD1</strain>
    </source>
</reference>
<dbReference type="InterPro" id="IPR017896">
    <property type="entry name" value="4Fe4S_Fe-S-bd"/>
</dbReference>
<dbReference type="Proteomes" id="UP000033633">
    <property type="component" value="Unassembled WGS sequence"/>
</dbReference>
<proteinExistence type="predicted"/>
<protein>
    <submittedName>
        <fullName evidence="9">Ferredoxin</fullName>
    </submittedName>
</protein>
<dbReference type="GO" id="GO:0051539">
    <property type="term" value="F:4 iron, 4 sulfur cluster binding"/>
    <property type="evidence" value="ECO:0007669"/>
    <property type="project" value="UniProtKB-KW"/>
</dbReference>
<keyword evidence="5" id="KW-0249">Electron transport</keyword>
<dbReference type="GO" id="GO:0005737">
    <property type="term" value="C:cytoplasm"/>
    <property type="evidence" value="ECO:0007669"/>
    <property type="project" value="TreeGrafter"/>
</dbReference>
<keyword evidence="10" id="KW-1185">Reference proteome</keyword>
<sequence length="84" mass="9351">MALLITDKCINCDMCDPECPNDAISMGAEIYEIDPDRCTECKGHYDKPTCQSVCPINNCIILDPAHIETEDQLLEKFVVLQGMA</sequence>
<dbReference type="NCBIfam" id="NF033683">
    <property type="entry name" value="di_4Fe-4S_YfhL"/>
    <property type="match status" value="1"/>
</dbReference>
<evidence type="ECO:0000256" key="2">
    <source>
        <dbReference type="ARBA" id="ARBA00022485"/>
    </source>
</evidence>
<evidence type="ECO:0000259" key="8">
    <source>
        <dbReference type="PROSITE" id="PS51379"/>
    </source>
</evidence>
<evidence type="ECO:0000256" key="7">
    <source>
        <dbReference type="ARBA" id="ARBA00023014"/>
    </source>
</evidence>
<keyword evidence="7" id="KW-0411">Iron-sulfur</keyword>
<name>A0A0F5VJC5_9GAMM</name>
<evidence type="ECO:0000256" key="6">
    <source>
        <dbReference type="ARBA" id="ARBA00023004"/>
    </source>
</evidence>
<keyword evidence="6" id="KW-0408">Iron</keyword>
<organism evidence="9 10">
    <name type="scientific">Photobacterium halotolerans</name>
    <dbReference type="NCBI Taxonomy" id="265726"/>
    <lineage>
        <taxon>Bacteria</taxon>
        <taxon>Pseudomonadati</taxon>
        <taxon>Pseudomonadota</taxon>
        <taxon>Gammaproteobacteria</taxon>
        <taxon>Vibrionales</taxon>
        <taxon>Vibrionaceae</taxon>
        <taxon>Photobacterium</taxon>
    </lineage>
</organism>
<evidence type="ECO:0000313" key="10">
    <source>
        <dbReference type="Proteomes" id="UP000033633"/>
    </source>
</evidence>
<dbReference type="RefSeq" id="WP_046218897.1">
    <property type="nucleotide sequence ID" value="NZ_JWYV01000001.1"/>
</dbReference>
<dbReference type="OrthoDB" id="9803397at2"/>
<dbReference type="PROSITE" id="PS51379">
    <property type="entry name" value="4FE4S_FER_2"/>
    <property type="match status" value="2"/>
</dbReference>
<accession>A0A0F5VJC5</accession>
<keyword evidence="3" id="KW-0479">Metal-binding</keyword>
<evidence type="ECO:0000313" key="9">
    <source>
        <dbReference type="EMBL" id="KKD01575.1"/>
    </source>
</evidence>
<evidence type="ECO:0000256" key="4">
    <source>
        <dbReference type="ARBA" id="ARBA00022737"/>
    </source>
</evidence>
<dbReference type="SUPFAM" id="SSF54862">
    <property type="entry name" value="4Fe-4S ferredoxins"/>
    <property type="match status" value="1"/>
</dbReference>
<feature type="domain" description="4Fe-4S ferredoxin-type" evidence="8">
    <location>
        <begin position="1"/>
        <end position="29"/>
    </location>
</feature>
<evidence type="ECO:0000256" key="5">
    <source>
        <dbReference type="ARBA" id="ARBA00022982"/>
    </source>
</evidence>
<evidence type="ECO:0000256" key="3">
    <source>
        <dbReference type="ARBA" id="ARBA00022723"/>
    </source>
</evidence>
<dbReference type="EMBL" id="JWYV01000001">
    <property type="protein sequence ID" value="KKD01575.1"/>
    <property type="molecule type" value="Genomic_DNA"/>
</dbReference>
<dbReference type="STRING" id="265726.KY46_01795"/>
<keyword evidence="1" id="KW-0813">Transport</keyword>
<evidence type="ECO:0000256" key="1">
    <source>
        <dbReference type="ARBA" id="ARBA00022448"/>
    </source>
</evidence>
<dbReference type="Gene3D" id="3.30.70.20">
    <property type="match status" value="1"/>
</dbReference>
<dbReference type="GO" id="GO:0046872">
    <property type="term" value="F:metal ion binding"/>
    <property type="evidence" value="ECO:0007669"/>
    <property type="project" value="UniProtKB-KW"/>
</dbReference>
<dbReference type="FunFam" id="3.30.70.20:FF:000004">
    <property type="entry name" value="4Fe-4S ferredoxin"/>
    <property type="match status" value="1"/>
</dbReference>
<keyword evidence="4" id="KW-0677">Repeat</keyword>
<dbReference type="Pfam" id="PF12838">
    <property type="entry name" value="Fer4_7"/>
    <property type="match status" value="1"/>
</dbReference>
<dbReference type="PROSITE" id="PS00198">
    <property type="entry name" value="4FE4S_FER_1"/>
    <property type="match status" value="1"/>
</dbReference>
<dbReference type="AlphaFoldDB" id="A0A0F5VJC5"/>
<dbReference type="InterPro" id="IPR050157">
    <property type="entry name" value="PSI_iron-sulfur_center"/>
</dbReference>
<dbReference type="InterPro" id="IPR047927">
    <property type="entry name" value="YfhL-like"/>
</dbReference>
<comment type="caution">
    <text evidence="9">The sequence shown here is derived from an EMBL/GenBank/DDBJ whole genome shotgun (WGS) entry which is preliminary data.</text>
</comment>
<dbReference type="PATRIC" id="fig|265726.11.peg.387"/>
<feature type="domain" description="4Fe-4S ferredoxin-type" evidence="8">
    <location>
        <begin position="31"/>
        <end position="65"/>
    </location>
</feature>
<dbReference type="PANTHER" id="PTHR24960">
    <property type="entry name" value="PHOTOSYSTEM I IRON-SULFUR CENTER-RELATED"/>
    <property type="match status" value="1"/>
</dbReference>
<gene>
    <name evidence="9" type="ORF">KY46_01795</name>
</gene>
<dbReference type="PANTHER" id="PTHR24960:SF79">
    <property type="entry name" value="PHOTOSYSTEM I IRON-SULFUR CENTER"/>
    <property type="match status" value="1"/>
</dbReference>